<dbReference type="AlphaFoldDB" id="X1P908"/>
<reference evidence="2" key="1">
    <citation type="journal article" date="2014" name="Front. Microbiol.">
        <title>High frequency of phylogenetically diverse reductive dehalogenase-homologous genes in deep subseafloor sedimentary metagenomes.</title>
        <authorList>
            <person name="Kawai M."/>
            <person name="Futagami T."/>
            <person name="Toyoda A."/>
            <person name="Takaki Y."/>
            <person name="Nishi S."/>
            <person name="Hori S."/>
            <person name="Arai W."/>
            <person name="Tsubouchi T."/>
            <person name="Morono Y."/>
            <person name="Uchiyama I."/>
            <person name="Ito T."/>
            <person name="Fujiyama A."/>
            <person name="Inagaki F."/>
            <person name="Takami H."/>
        </authorList>
    </citation>
    <scope>NUCLEOTIDE SEQUENCE</scope>
    <source>
        <strain evidence="2">Expedition CK06-06</strain>
    </source>
</reference>
<feature type="non-terminal residue" evidence="2">
    <location>
        <position position="145"/>
    </location>
</feature>
<evidence type="ECO:0000256" key="1">
    <source>
        <dbReference type="SAM" id="MobiDB-lite"/>
    </source>
</evidence>
<organism evidence="2">
    <name type="scientific">marine sediment metagenome</name>
    <dbReference type="NCBI Taxonomy" id="412755"/>
    <lineage>
        <taxon>unclassified sequences</taxon>
        <taxon>metagenomes</taxon>
        <taxon>ecological metagenomes</taxon>
    </lineage>
</organism>
<protein>
    <submittedName>
        <fullName evidence="2">Uncharacterized protein</fullName>
    </submittedName>
</protein>
<feature type="region of interest" description="Disordered" evidence="1">
    <location>
        <begin position="27"/>
        <end position="53"/>
    </location>
</feature>
<dbReference type="CDD" id="cd20335">
    <property type="entry name" value="BRcat_RBR"/>
    <property type="match status" value="1"/>
</dbReference>
<evidence type="ECO:0000313" key="2">
    <source>
        <dbReference type="EMBL" id="GAI52343.1"/>
    </source>
</evidence>
<proteinExistence type="predicted"/>
<feature type="compositionally biased region" description="Gly residues" evidence="1">
    <location>
        <begin position="32"/>
        <end position="45"/>
    </location>
</feature>
<dbReference type="Gene3D" id="2.20.28.160">
    <property type="match status" value="1"/>
</dbReference>
<sequence>MRQKDGDPMANALTTAIDKLTPAINTWAERQGGPGGGPGAAGHGQGITKEPERQTVKCVNPECDAIFDVTTARPGETTTCPKCGEEQELTEDQPVAMSRDAGFTDLRSLVGGNATVALAPEPFDLPDGTHICKDFPPGYIQLLAA</sequence>
<comment type="caution">
    <text evidence="2">The sequence shown here is derived from an EMBL/GenBank/DDBJ whole genome shotgun (WGS) entry which is preliminary data.</text>
</comment>
<accession>X1P908</accession>
<dbReference type="EMBL" id="BARV01041610">
    <property type="protein sequence ID" value="GAI52343.1"/>
    <property type="molecule type" value="Genomic_DNA"/>
</dbReference>
<name>X1P908_9ZZZZ</name>
<gene>
    <name evidence="2" type="ORF">S06H3_62910</name>
</gene>